<dbReference type="GO" id="GO:0004672">
    <property type="term" value="F:protein kinase activity"/>
    <property type="evidence" value="ECO:0007669"/>
    <property type="project" value="InterPro"/>
</dbReference>
<dbReference type="GO" id="GO:0005768">
    <property type="term" value="C:endosome"/>
    <property type="evidence" value="ECO:0007669"/>
    <property type="project" value="TreeGrafter"/>
</dbReference>
<dbReference type="InterPro" id="IPR013809">
    <property type="entry name" value="ENTH"/>
</dbReference>
<feature type="region of interest" description="Disordered" evidence="2">
    <location>
        <begin position="166"/>
        <end position="201"/>
    </location>
</feature>
<dbReference type="GO" id="GO:0005524">
    <property type="term" value="F:ATP binding"/>
    <property type="evidence" value="ECO:0007669"/>
    <property type="project" value="InterPro"/>
</dbReference>
<dbReference type="GO" id="GO:0005543">
    <property type="term" value="F:phospholipid binding"/>
    <property type="evidence" value="ECO:0007669"/>
    <property type="project" value="TreeGrafter"/>
</dbReference>
<keyword evidence="5" id="KW-0808">Transferase</keyword>
<dbReference type="OrthoDB" id="4033880at2759"/>
<dbReference type="PROSITE" id="PS00109">
    <property type="entry name" value="PROTEIN_KINASE_TYR"/>
    <property type="match status" value="1"/>
</dbReference>
<dbReference type="PANTHER" id="PTHR12276">
    <property type="entry name" value="EPSIN/ENT-RELATED"/>
    <property type="match status" value="1"/>
</dbReference>
<dbReference type="InterPro" id="IPR008942">
    <property type="entry name" value="ENTH_VHS"/>
</dbReference>
<feature type="coiled-coil region" evidence="1">
    <location>
        <begin position="502"/>
        <end position="546"/>
    </location>
</feature>
<evidence type="ECO:0000256" key="1">
    <source>
        <dbReference type="SAM" id="Coils"/>
    </source>
</evidence>
<dbReference type="GO" id="GO:0005886">
    <property type="term" value="C:plasma membrane"/>
    <property type="evidence" value="ECO:0007669"/>
    <property type="project" value="TreeGrafter"/>
</dbReference>
<gene>
    <name evidence="5" type="ORF">MSAN_02316900</name>
</gene>
<feature type="region of interest" description="Disordered" evidence="2">
    <location>
        <begin position="350"/>
        <end position="381"/>
    </location>
</feature>
<dbReference type="AlphaFoldDB" id="A0A8H6X7T8"/>
<dbReference type="EMBL" id="JACAZH010000038">
    <property type="protein sequence ID" value="KAF7336032.1"/>
    <property type="molecule type" value="Genomic_DNA"/>
</dbReference>
<name>A0A8H6X7T8_9AGAR</name>
<dbReference type="SMART" id="SM00273">
    <property type="entry name" value="ENTH"/>
    <property type="match status" value="1"/>
</dbReference>
<feature type="domain" description="Protein kinase" evidence="3">
    <location>
        <begin position="703"/>
        <end position="969"/>
    </location>
</feature>
<evidence type="ECO:0000313" key="6">
    <source>
        <dbReference type="Proteomes" id="UP000623467"/>
    </source>
</evidence>
<accession>A0A8H6X7T8</accession>
<dbReference type="Pfam" id="PF01417">
    <property type="entry name" value="ENTH"/>
    <property type="match status" value="1"/>
</dbReference>
<dbReference type="SUPFAM" id="SSF48464">
    <property type="entry name" value="ENTH/VHS domain"/>
    <property type="match status" value="1"/>
</dbReference>
<evidence type="ECO:0000259" key="4">
    <source>
        <dbReference type="PROSITE" id="PS50942"/>
    </source>
</evidence>
<dbReference type="Gene3D" id="1.10.510.10">
    <property type="entry name" value="Transferase(Phosphotransferase) domain 1"/>
    <property type="match status" value="1"/>
</dbReference>
<evidence type="ECO:0000313" key="5">
    <source>
        <dbReference type="EMBL" id="KAF7336032.1"/>
    </source>
</evidence>
<feature type="compositionally biased region" description="Polar residues" evidence="2">
    <location>
        <begin position="300"/>
        <end position="309"/>
    </location>
</feature>
<feature type="compositionally biased region" description="Pro residues" evidence="2">
    <location>
        <begin position="184"/>
        <end position="201"/>
    </location>
</feature>
<proteinExistence type="predicted"/>
<dbReference type="Pfam" id="PF07714">
    <property type="entry name" value="PK_Tyr_Ser-Thr"/>
    <property type="match status" value="1"/>
</dbReference>
<dbReference type="Gene3D" id="1.25.40.90">
    <property type="match status" value="1"/>
</dbReference>
<evidence type="ECO:0000256" key="2">
    <source>
        <dbReference type="SAM" id="MobiDB-lite"/>
    </source>
</evidence>
<reference evidence="5" key="1">
    <citation type="submission" date="2020-05" db="EMBL/GenBank/DDBJ databases">
        <title>Mycena genomes resolve the evolution of fungal bioluminescence.</title>
        <authorList>
            <person name="Tsai I.J."/>
        </authorList>
    </citation>
    <scope>NUCLEOTIDE SEQUENCE</scope>
    <source>
        <strain evidence="5">160909Yilan</strain>
    </source>
</reference>
<dbReference type="InterPro" id="IPR001245">
    <property type="entry name" value="Ser-Thr/Tyr_kinase_cat_dom"/>
</dbReference>
<dbReference type="GO" id="GO:0030125">
    <property type="term" value="C:clathrin vesicle coat"/>
    <property type="evidence" value="ECO:0007669"/>
    <property type="project" value="TreeGrafter"/>
</dbReference>
<organism evidence="5 6">
    <name type="scientific">Mycena sanguinolenta</name>
    <dbReference type="NCBI Taxonomy" id="230812"/>
    <lineage>
        <taxon>Eukaryota</taxon>
        <taxon>Fungi</taxon>
        <taxon>Dikarya</taxon>
        <taxon>Basidiomycota</taxon>
        <taxon>Agaricomycotina</taxon>
        <taxon>Agaricomycetes</taxon>
        <taxon>Agaricomycetidae</taxon>
        <taxon>Agaricales</taxon>
        <taxon>Marasmiineae</taxon>
        <taxon>Mycenaceae</taxon>
        <taxon>Mycena</taxon>
    </lineage>
</organism>
<dbReference type="GO" id="GO:0006897">
    <property type="term" value="P:endocytosis"/>
    <property type="evidence" value="ECO:0007669"/>
    <property type="project" value="TreeGrafter"/>
</dbReference>
<dbReference type="InterPro" id="IPR011009">
    <property type="entry name" value="Kinase-like_dom_sf"/>
</dbReference>
<protein>
    <submittedName>
        <fullName evidence="5">Kinase-like protein</fullName>
    </submittedName>
</protein>
<dbReference type="PROSITE" id="PS50942">
    <property type="entry name" value="ENTH"/>
    <property type="match status" value="1"/>
</dbReference>
<feature type="compositionally biased region" description="Polar residues" evidence="2">
    <location>
        <begin position="352"/>
        <end position="361"/>
    </location>
</feature>
<dbReference type="GO" id="GO:0030276">
    <property type="term" value="F:clathrin binding"/>
    <property type="evidence" value="ECO:0007669"/>
    <property type="project" value="TreeGrafter"/>
</dbReference>
<keyword evidence="1" id="KW-0175">Coiled coil</keyword>
<feature type="domain" description="ENTH" evidence="4">
    <location>
        <begin position="16"/>
        <end position="150"/>
    </location>
</feature>
<comment type="caution">
    <text evidence="5">The sequence shown here is derived from an EMBL/GenBank/DDBJ whole genome shotgun (WGS) entry which is preliminary data.</text>
</comment>
<dbReference type="InterPro" id="IPR000719">
    <property type="entry name" value="Prot_kinase_dom"/>
</dbReference>
<sequence length="969" mass="107141">MNGLKAAARVVRNYAKGSSDYSDTHVKVHDATSTDSWGPSGVQMNEIAQLTYKPGDFDEIVKIIKKRLSDKSTLKDPRRVYKILVLVDYILHQGSDNVFIYFKDNLNLISALRDFQSVDGAGKDQGAHVREKAKDIANLLQDERRLLRDRRVGAFLSLGDRMTNANLFRGPPDENSRGVRPLPMNSPLPVNPPLPMNPPRRMNPPPYTDSYVALNISSAEDRNARNIHWTVADTEDRGLHRATELSREQLEQVDLRRAIEASLAVEASPLTNEGHEGSIARSRPPSYTPHTHYAHGMHGASSTAGSENHVSAEPVEEELLMERNAPEPADNDANEHGDPLERDLLDLYADDTSGQDSNTQHPGIDPVDNPPLARGSPADPPVAVQQTVDAQAMPDGRAAEEAERVQLEAEHLAEEQRVQAEKTRVAAEEAAQAPRAEEEHFVAEEAEGAWLEAANLAEEGRLHSEEGRLAEEQRVQTENDRITAEEATIALLAKQKAEEDVRTQLEAEHVAEEQHVAAEEAERARITAAEAERARLEAEQVATEEAATLLAKQKATDNTVSATESENNVFAHSSEGAFWQTETYINGLLASWERRRPLLSMMTVPDADRQGLSAAQVRQRLEDIEAQISTLLIEILNSRDARRAAEQLEAECAQSFVDAVQDVLDRGALPKSSSRSKARKLMQKVSEAVEQLPSSLFIEGVNDHDEHPTFGGGFGDVYQASYQGKMVALKRIRVFTADSTPRRTRLQLYKEALVWQGLRHHFILPLLGIDHLTFAPSFCMVSPWMKSGTVLRYLRNYGRGDVNRLLLEIAQGLDYLHSMNVVHGDLRGNNILISDDGNACLSDFGLATTIDDADSTLGFTSTSNRAGSVRWFAPELIEPTRFGCPKFIRTKASDVYAYACVCLELYTGNPPFSTLPDVAAMFRIIGGERPEQPPSISAAVWQLVTSAWAEAFRARPPIHDIAIVLEGIS</sequence>
<dbReference type="Proteomes" id="UP000623467">
    <property type="component" value="Unassembled WGS sequence"/>
</dbReference>
<dbReference type="PANTHER" id="PTHR12276:SF110">
    <property type="entry name" value="EPSIN-1-RELATED"/>
    <property type="match status" value="1"/>
</dbReference>
<evidence type="ECO:0000259" key="3">
    <source>
        <dbReference type="PROSITE" id="PS50011"/>
    </source>
</evidence>
<dbReference type="SUPFAM" id="SSF56112">
    <property type="entry name" value="Protein kinase-like (PK-like)"/>
    <property type="match status" value="1"/>
</dbReference>
<feature type="region of interest" description="Disordered" evidence="2">
    <location>
        <begin position="267"/>
        <end position="311"/>
    </location>
</feature>
<keyword evidence="6" id="KW-1185">Reference proteome</keyword>
<feature type="region of interest" description="Disordered" evidence="2">
    <location>
        <begin position="415"/>
        <end position="440"/>
    </location>
</feature>
<dbReference type="InterPro" id="IPR008266">
    <property type="entry name" value="Tyr_kinase_AS"/>
</dbReference>
<dbReference type="PROSITE" id="PS50011">
    <property type="entry name" value="PROTEIN_KINASE_DOM"/>
    <property type="match status" value="1"/>
</dbReference>
<keyword evidence="5" id="KW-0418">Kinase</keyword>
<feature type="compositionally biased region" description="Basic and acidic residues" evidence="2">
    <location>
        <begin position="415"/>
        <end position="427"/>
    </location>
</feature>